<feature type="domain" description="Methyltransferase" evidence="1">
    <location>
        <begin position="45"/>
        <end position="159"/>
    </location>
</feature>
<sequence>MYGEADLGNDFYDWQDREWEHSEVNRIDNAILPTLKKYKDLDKINQVMDVGCGGGVLVTALAKRFPKATITGIDNSDIALEKAKAFSKEKNALNTEYFSHDVASLPANWENKFDFIILFDVLHDLPNPTASISEVKRALKDDGVIMCIDPKVSSHHRKNIGDPNASFCLAFSIYCCLPNSLHKGEAAGLGVGWGMENEEEFLSSHLNVVEISNFHANECSNNFVCLKK</sequence>
<evidence type="ECO:0000313" key="2">
    <source>
        <dbReference type="EMBL" id="KAJ8302925.1"/>
    </source>
</evidence>
<protein>
    <recommendedName>
        <fullName evidence="1">Methyltransferase domain-containing protein</fullName>
    </recommendedName>
</protein>
<dbReference type="CDD" id="cd02440">
    <property type="entry name" value="AdoMet_MTases"/>
    <property type="match status" value="1"/>
</dbReference>
<comment type="caution">
    <text evidence="2">The sequence shown here is derived from an EMBL/GenBank/DDBJ whole genome shotgun (WGS) entry which is preliminary data.</text>
</comment>
<dbReference type="InterPro" id="IPR025714">
    <property type="entry name" value="Methyltranfer_dom"/>
</dbReference>
<dbReference type="Pfam" id="PF13847">
    <property type="entry name" value="Methyltransf_31"/>
    <property type="match status" value="1"/>
</dbReference>
<dbReference type="SUPFAM" id="SSF53335">
    <property type="entry name" value="S-adenosyl-L-methionine-dependent methyltransferases"/>
    <property type="match status" value="1"/>
</dbReference>
<dbReference type="Proteomes" id="UP001217089">
    <property type="component" value="Unassembled WGS sequence"/>
</dbReference>
<gene>
    <name evidence="2" type="ORF">KUTeg_019321</name>
</gene>
<name>A0ABQ9EHL6_TEGGR</name>
<evidence type="ECO:0000259" key="1">
    <source>
        <dbReference type="Pfam" id="PF13847"/>
    </source>
</evidence>
<reference evidence="2 3" key="1">
    <citation type="submission" date="2022-12" db="EMBL/GenBank/DDBJ databases">
        <title>Chromosome-level genome of Tegillarca granosa.</title>
        <authorList>
            <person name="Kim J."/>
        </authorList>
    </citation>
    <scope>NUCLEOTIDE SEQUENCE [LARGE SCALE GENOMIC DNA]</scope>
    <source>
        <strain evidence="2">Teg-2019</strain>
        <tissue evidence="2">Adductor muscle</tissue>
    </source>
</reference>
<dbReference type="Gene3D" id="3.40.50.150">
    <property type="entry name" value="Vaccinia Virus protein VP39"/>
    <property type="match status" value="1"/>
</dbReference>
<dbReference type="PANTHER" id="PTHR45128">
    <property type="entry name" value="METHYLTRANSFERASE TYPE 11"/>
    <property type="match status" value="1"/>
</dbReference>
<dbReference type="InterPro" id="IPR029063">
    <property type="entry name" value="SAM-dependent_MTases_sf"/>
</dbReference>
<evidence type="ECO:0000313" key="3">
    <source>
        <dbReference type="Proteomes" id="UP001217089"/>
    </source>
</evidence>
<accession>A0ABQ9EHL6</accession>
<dbReference type="EMBL" id="JARBDR010000917">
    <property type="protein sequence ID" value="KAJ8302925.1"/>
    <property type="molecule type" value="Genomic_DNA"/>
</dbReference>
<proteinExistence type="predicted"/>
<dbReference type="PANTHER" id="PTHR45128:SF1">
    <property type="entry name" value="S-ADENOSYLMETHIONINE-DEPENDENT METHYLTRANSFERASE RV2258C"/>
    <property type="match status" value="1"/>
</dbReference>
<organism evidence="2 3">
    <name type="scientific">Tegillarca granosa</name>
    <name type="common">Malaysian cockle</name>
    <name type="synonym">Anadara granosa</name>
    <dbReference type="NCBI Taxonomy" id="220873"/>
    <lineage>
        <taxon>Eukaryota</taxon>
        <taxon>Metazoa</taxon>
        <taxon>Spiralia</taxon>
        <taxon>Lophotrochozoa</taxon>
        <taxon>Mollusca</taxon>
        <taxon>Bivalvia</taxon>
        <taxon>Autobranchia</taxon>
        <taxon>Pteriomorphia</taxon>
        <taxon>Arcoida</taxon>
        <taxon>Arcoidea</taxon>
        <taxon>Arcidae</taxon>
        <taxon>Tegillarca</taxon>
    </lineage>
</organism>
<dbReference type="InterPro" id="IPR053173">
    <property type="entry name" value="SAM-binding_MTase"/>
</dbReference>
<keyword evidence="3" id="KW-1185">Reference proteome</keyword>